<dbReference type="PANTHER" id="PTHR24346:SF51">
    <property type="entry name" value="PAS DOMAIN-CONTAINING SERINE_THREONINE-PROTEIN KINASE"/>
    <property type="match status" value="1"/>
</dbReference>
<keyword evidence="2 3" id="KW-0067">ATP-binding</keyword>
<evidence type="ECO:0000256" key="1">
    <source>
        <dbReference type="ARBA" id="ARBA00022741"/>
    </source>
</evidence>
<dbReference type="STRING" id="6277.A0A498SRX6"/>
<dbReference type="PROSITE" id="PS50011">
    <property type="entry name" value="PROTEIN_KINASE_DOM"/>
    <property type="match status" value="1"/>
</dbReference>
<evidence type="ECO:0000256" key="3">
    <source>
        <dbReference type="PROSITE-ProRule" id="PRU10141"/>
    </source>
</evidence>
<proteinExistence type="predicted"/>
<dbReference type="GO" id="GO:0005634">
    <property type="term" value="C:nucleus"/>
    <property type="evidence" value="ECO:0007669"/>
    <property type="project" value="TreeGrafter"/>
</dbReference>
<dbReference type="GO" id="GO:0005829">
    <property type="term" value="C:cytosol"/>
    <property type="evidence" value="ECO:0007669"/>
    <property type="project" value="TreeGrafter"/>
</dbReference>
<evidence type="ECO:0000313" key="5">
    <source>
        <dbReference type="EMBL" id="VBB32816.1"/>
    </source>
</evidence>
<name>A0A498SRX6_ACAVI</name>
<dbReference type="Gene3D" id="3.30.200.20">
    <property type="entry name" value="Phosphorylase Kinase, domain 1"/>
    <property type="match status" value="1"/>
</dbReference>
<dbReference type="AlphaFoldDB" id="A0A498SRX6"/>
<evidence type="ECO:0000259" key="4">
    <source>
        <dbReference type="PROSITE" id="PS50011"/>
    </source>
</evidence>
<dbReference type="OrthoDB" id="193931at2759"/>
<feature type="binding site" evidence="3">
    <location>
        <position position="461"/>
    </location>
    <ligand>
        <name>ATP</name>
        <dbReference type="ChEBI" id="CHEBI:30616"/>
    </ligand>
</feature>
<dbReference type="SUPFAM" id="SSF56112">
    <property type="entry name" value="Protein kinase-like (PK-like)"/>
    <property type="match status" value="1"/>
</dbReference>
<dbReference type="PROSITE" id="PS00108">
    <property type="entry name" value="PROTEIN_KINASE_ST"/>
    <property type="match status" value="1"/>
</dbReference>
<keyword evidence="6" id="KW-1185">Reference proteome</keyword>
<dbReference type="PROSITE" id="PS00107">
    <property type="entry name" value="PROTEIN_KINASE_ATP"/>
    <property type="match status" value="1"/>
</dbReference>
<dbReference type="EMBL" id="UPTC01001950">
    <property type="protein sequence ID" value="VBB32816.1"/>
    <property type="molecule type" value="Genomic_DNA"/>
</dbReference>
<reference evidence="5 6" key="1">
    <citation type="submission" date="2018-08" db="EMBL/GenBank/DDBJ databases">
        <authorList>
            <person name="Laetsch R D."/>
            <person name="Stevens L."/>
            <person name="Kumar S."/>
            <person name="Blaxter L. M."/>
        </authorList>
    </citation>
    <scope>NUCLEOTIDE SEQUENCE [LARGE SCALE GENOMIC DNA]</scope>
</reference>
<dbReference type="GO" id="GO:0045719">
    <property type="term" value="P:negative regulation of glycogen biosynthetic process"/>
    <property type="evidence" value="ECO:0007669"/>
    <property type="project" value="TreeGrafter"/>
</dbReference>
<dbReference type="InterPro" id="IPR008271">
    <property type="entry name" value="Ser/Thr_kinase_AS"/>
</dbReference>
<feature type="domain" description="Protein kinase" evidence="4">
    <location>
        <begin position="428"/>
        <end position="682"/>
    </location>
</feature>
<organism evidence="5 6">
    <name type="scientific">Acanthocheilonema viteae</name>
    <name type="common">Filarial nematode worm</name>
    <name type="synonym">Dipetalonema viteae</name>
    <dbReference type="NCBI Taxonomy" id="6277"/>
    <lineage>
        <taxon>Eukaryota</taxon>
        <taxon>Metazoa</taxon>
        <taxon>Ecdysozoa</taxon>
        <taxon>Nematoda</taxon>
        <taxon>Chromadorea</taxon>
        <taxon>Rhabditida</taxon>
        <taxon>Spirurina</taxon>
        <taxon>Spiruromorpha</taxon>
        <taxon>Filarioidea</taxon>
        <taxon>Onchocercidae</taxon>
        <taxon>Acanthocheilonema</taxon>
    </lineage>
</organism>
<dbReference type="GO" id="GO:0035556">
    <property type="term" value="P:intracellular signal transduction"/>
    <property type="evidence" value="ECO:0007669"/>
    <property type="project" value="TreeGrafter"/>
</dbReference>
<dbReference type="Proteomes" id="UP000276991">
    <property type="component" value="Unassembled WGS sequence"/>
</dbReference>
<dbReference type="InterPro" id="IPR011009">
    <property type="entry name" value="Kinase-like_dom_sf"/>
</dbReference>
<dbReference type="Gene3D" id="1.10.510.10">
    <property type="entry name" value="Transferase(Phosphotransferase) domain 1"/>
    <property type="match status" value="1"/>
</dbReference>
<dbReference type="InterPro" id="IPR017441">
    <property type="entry name" value="Protein_kinase_ATP_BS"/>
</dbReference>
<dbReference type="Pfam" id="PF00069">
    <property type="entry name" value="Pkinase"/>
    <property type="match status" value="1"/>
</dbReference>
<protein>
    <recommendedName>
        <fullName evidence="4">Protein kinase domain-containing protein</fullName>
    </recommendedName>
</protein>
<dbReference type="GO" id="GO:0005524">
    <property type="term" value="F:ATP binding"/>
    <property type="evidence" value="ECO:0007669"/>
    <property type="project" value="UniProtKB-UniRule"/>
</dbReference>
<keyword evidence="1 3" id="KW-0547">Nucleotide-binding</keyword>
<dbReference type="InterPro" id="IPR000719">
    <property type="entry name" value="Prot_kinase_dom"/>
</dbReference>
<gene>
    <name evidence="5" type="ORF">NAV_LOCUS7607</name>
</gene>
<sequence length="715" mass="81546">MSYSYYLTELLAKIKLYAKLRINESEDEDGTENSNENIEVKMKMEAKIDDKYLLVLTEPATVLSVACTLDAKGRIFRADDGMALLLGYVSMRELLGTEISKLVPAVQLEADCEVQHVCALSIYGSSIPVTVEINTEKDPETQRPHLYELQIRTFSTVSGIVILTESGALHSFNEDFIEALIGKKQKEALKDMAHITDIIPKFHSHLMASPLYETHNEEAMKISDEQFNNAINRNDSTPSRTHSSVTWLINDLTLSLHRMEATESIVSTNSSHSSISYTEETCSSIPSTSSQFTENIRLCDNKQQWNEMITDKENQNEPIIEGSFYGFAKHSDSNLIAICFNIRRLKPSNGASWAVCISYNKTVNFGFFDHAAKMKGSINESISVNENICACNDDSYRFDFKVEKNQMTTAENDDENAQAIVGEYSKYYDTQHLIGNGAFGSVKLTARKDTGILAVAKFICKSKVFSESWIPSPKRDNRVVPIELHLLETLSHPNIVKLLDVFENDMYYQLVMEKLGCGMDLFEFIEQQPKLDEPLISYIFRQVVSAVTYLHSKNIVHRDLKDENVIIDQNFSCKLIDFGSAAYFGQNFVFSTFCGTMEYCSPEVLQGNKYRGPELEMWSLGILLYTLVFFENPFRNLEEAMRAKIKLPWEISEGLFQVIAWLLQRDPQLRATVQDIGNHYWVKQSIDLRKYKFQDVLQRHDHPQFAPSDQIRDQN</sequence>
<dbReference type="FunFam" id="1.10.510.10:FF:000351">
    <property type="entry name" value="PAS domain-containing serine/threonine-protein kinase"/>
    <property type="match status" value="1"/>
</dbReference>
<dbReference type="PANTHER" id="PTHR24346">
    <property type="entry name" value="MAP/MICROTUBULE AFFINITY-REGULATING KINASE"/>
    <property type="match status" value="1"/>
</dbReference>
<dbReference type="GO" id="GO:0004674">
    <property type="term" value="F:protein serine/threonine kinase activity"/>
    <property type="evidence" value="ECO:0007669"/>
    <property type="project" value="TreeGrafter"/>
</dbReference>
<dbReference type="SMART" id="SM00220">
    <property type="entry name" value="S_TKc"/>
    <property type="match status" value="1"/>
</dbReference>
<evidence type="ECO:0000313" key="6">
    <source>
        <dbReference type="Proteomes" id="UP000276991"/>
    </source>
</evidence>
<accession>A0A498SRX6</accession>
<evidence type="ECO:0000256" key="2">
    <source>
        <dbReference type="ARBA" id="ARBA00022840"/>
    </source>
</evidence>